<comment type="caution">
    <text evidence="3">The sequence shown here is derived from an EMBL/GenBank/DDBJ whole genome shotgun (WGS) entry which is preliminary data.</text>
</comment>
<evidence type="ECO:0000256" key="1">
    <source>
        <dbReference type="SAM" id="MobiDB-lite"/>
    </source>
</evidence>
<reference evidence="3" key="1">
    <citation type="journal article" date="2013" name="Environ. Microbiol.">
        <title>Microbiota from the distal guts of lean and obese adolescents exhibit partial functional redundancy besides clear differences in community structure.</title>
        <authorList>
            <person name="Ferrer M."/>
            <person name="Ruiz A."/>
            <person name="Lanza F."/>
            <person name="Haange S.B."/>
            <person name="Oberbach A."/>
            <person name="Till H."/>
            <person name="Bargiela R."/>
            <person name="Campoy C."/>
            <person name="Segura M.T."/>
            <person name="Richter M."/>
            <person name="von Bergen M."/>
            <person name="Seifert J."/>
            <person name="Suarez A."/>
        </authorList>
    </citation>
    <scope>NUCLEOTIDE SEQUENCE</scope>
</reference>
<name>K1RS56_9ZZZZ</name>
<feature type="compositionally biased region" description="Basic and acidic residues" evidence="1">
    <location>
        <begin position="50"/>
        <end position="62"/>
    </location>
</feature>
<protein>
    <submittedName>
        <fullName evidence="3">Peptidase</fullName>
    </submittedName>
</protein>
<feature type="transmembrane region" description="Helical" evidence="2">
    <location>
        <begin position="6"/>
        <end position="26"/>
    </location>
</feature>
<feature type="region of interest" description="Disordered" evidence="1">
    <location>
        <begin position="31"/>
        <end position="71"/>
    </location>
</feature>
<proteinExistence type="predicted"/>
<accession>K1RS56</accession>
<keyword evidence="2" id="KW-0472">Membrane</keyword>
<keyword evidence="2" id="KW-1133">Transmembrane helix</keyword>
<dbReference type="AlphaFoldDB" id="K1RS56"/>
<evidence type="ECO:0000256" key="2">
    <source>
        <dbReference type="SAM" id="Phobius"/>
    </source>
</evidence>
<sequence length="118" mass="13439">MEKRKLVLTIIGVVILAMVIMVYIYFSKPGKDEKKNQQTINQVQTVQQKTNEKKENTEKNTSGDELENVTPGSEEYQGFLLDNVLHSPNEGDIHYNVYIPDAYDGTKKLWDGCSISKN</sequence>
<gene>
    <name evidence="3" type="ORF">OBE_17547</name>
</gene>
<dbReference type="EMBL" id="AJWZ01011709">
    <property type="protein sequence ID" value="EKC44315.1"/>
    <property type="molecule type" value="Genomic_DNA"/>
</dbReference>
<evidence type="ECO:0000313" key="3">
    <source>
        <dbReference type="EMBL" id="EKC44315.1"/>
    </source>
</evidence>
<organism evidence="3">
    <name type="scientific">human gut metagenome</name>
    <dbReference type="NCBI Taxonomy" id="408170"/>
    <lineage>
        <taxon>unclassified sequences</taxon>
        <taxon>metagenomes</taxon>
        <taxon>organismal metagenomes</taxon>
    </lineage>
</organism>
<feature type="compositionally biased region" description="Low complexity" evidence="1">
    <location>
        <begin position="37"/>
        <end position="49"/>
    </location>
</feature>
<keyword evidence="2" id="KW-0812">Transmembrane</keyword>